<dbReference type="CDD" id="cd03241">
    <property type="entry name" value="ABC_RecN"/>
    <property type="match status" value="2"/>
</dbReference>
<evidence type="ECO:0000313" key="13">
    <source>
        <dbReference type="Proteomes" id="UP000001492"/>
    </source>
</evidence>
<dbReference type="GO" id="GO:0006310">
    <property type="term" value="P:DNA recombination"/>
    <property type="evidence" value="ECO:0007669"/>
    <property type="project" value="InterPro"/>
</dbReference>
<keyword evidence="4" id="KW-0547">Nucleotide-binding</keyword>
<evidence type="ECO:0000256" key="4">
    <source>
        <dbReference type="ARBA" id="ARBA00022741"/>
    </source>
</evidence>
<dbReference type="AlphaFoldDB" id="E8RR17"/>
<dbReference type="GO" id="GO:0005524">
    <property type="term" value="F:ATP binding"/>
    <property type="evidence" value="ECO:0007669"/>
    <property type="project" value="UniProtKB-KW"/>
</dbReference>
<dbReference type="Gene3D" id="3.40.50.300">
    <property type="entry name" value="P-loop containing nucleotide triphosphate hydrolases"/>
    <property type="match status" value="2"/>
</dbReference>
<dbReference type="eggNOG" id="COG0497">
    <property type="taxonomic scope" value="Bacteria"/>
</dbReference>
<dbReference type="GO" id="GO:0043590">
    <property type="term" value="C:bacterial nucleoid"/>
    <property type="evidence" value="ECO:0007669"/>
    <property type="project" value="TreeGrafter"/>
</dbReference>
<evidence type="ECO:0000256" key="2">
    <source>
        <dbReference type="ARBA" id="ARBA00009441"/>
    </source>
</evidence>
<dbReference type="PANTHER" id="PTHR11059:SF0">
    <property type="entry name" value="DNA REPAIR PROTEIN RECN"/>
    <property type="match status" value="1"/>
</dbReference>
<dbReference type="GO" id="GO:0009432">
    <property type="term" value="P:SOS response"/>
    <property type="evidence" value="ECO:0007669"/>
    <property type="project" value="TreeGrafter"/>
</dbReference>
<dbReference type="PIRSF" id="PIRSF003128">
    <property type="entry name" value="RecN"/>
    <property type="match status" value="1"/>
</dbReference>
<reference evidence="13" key="1">
    <citation type="submission" date="2010-12" db="EMBL/GenBank/DDBJ databases">
        <title>Complete sequence of chromosome 1 of Asticcacaulis excentricus CB 48.</title>
        <authorList>
            <consortium name="US DOE Joint Genome Institute"/>
            <person name="Lucas S."/>
            <person name="Copeland A."/>
            <person name="Lapidus A."/>
            <person name="Cheng J.-F."/>
            <person name="Bruce D."/>
            <person name="Goodwin L."/>
            <person name="Pitluck S."/>
            <person name="Teshima H."/>
            <person name="Davenport K."/>
            <person name="Detter J.C."/>
            <person name="Han C."/>
            <person name="Tapia R."/>
            <person name="Land M."/>
            <person name="Hauser L."/>
            <person name="Jeffries C."/>
            <person name="Kyrpides N."/>
            <person name="Ivanova N."/>
            <person name="Ovchinnikova G."/>
            <person name="Brun Y.V."/>
            <person name="Woyke T."/>
        </authorList>
    </citation>
    <scope>NUCLEOTIDE SEQUENCE [LARGE SCALE GENOMIC DNA]</scope>
    <source>
        <strain evidence="13">ATCC 15261 / DSM 4724 / KCTC 12464 / NCIMB 9791 / VKM B-1370 / CB 48</strain>
    </source>
</reference>
<accession>E8RR17</accession>
<evidence type="ECO:0000256" key="7">
    <source>
        <dbReference type="ARBA" id="ARBA00023204"/>
    </source>
</evidence>
<dbReference type="KEGG" id="aex:Astex_1669"/>
<evidence type="ECO:0000256" key="5">
    <source>
        <dbReference type="ARBA" id="ARBA00022763"/>
    </source>
</evidence>
<dbReference type="GO" id="GO:0006281">
    <property type="term" value="P:DNA repair"/>
    <property type="evidence" value="ECO:0007669"/>
    <property type="project" value="UniProtKB-KW"/>
</dbReference>
<organism evidence="12 13">
    <name type="scientific">Asticcacaulis excentricus (strain ATCC 15261 / DSM 4724 / KCTC 12464 / NCIMB 9791 / VKM B-1370 / CB 48)</name>
    <dbReference type="NCBI Taxonomy" id="573065"/>
    <lineage>
        <taxon>Bacteria</taxon>
        <taxon>Pseudomonadati</taxon>
        <taxon>Pseudomonadota</taxon>
        <taxon>Alphaproteobacteria</taxon>
        <taxon>Caulobacterales</taxon>
        <taxon>Caulobacteraceae</taxon>
        <taxon>Asticcacaulis</taxon>
    </lineage>
</organism>
<sequence length="569" mass="60168">MLTRLSIQDVVLVDRLDLDIRQGLSVLTGETGAGKSIILDSLGLATGARGDAGLIRAGAPQASVTAEFDLGAGHPLYEFLEDKGLAVEPGEPLLLRRVVSRDGRSKAFVNDQSVSVSVLKALGDGLLEVHGQHETVGLLDPRTHGAMLDAYGGCEGALVATAAAFRTLKALRDQYRDLKRQSDNATAEIEELTLRLQELDRLNPLPDEEAQLASDRALLGASERALEDINEARTTVGGDQLSQRLSKAFRALDHARTRAQQAGAGEGHAVLKALSDAAEALDRTLIAADEALALMDAAADALDVEPGKLDRVEERLFALRAMARKLNILVEDLPRKRAEIAQSLGRIEDADAELKKLAAAIAAAEQAFNTAVENLRQKRLAAGEALSAAVMAELVPLKLDKAAFRVNLRPLEPEKYGATGGDVITFEVRTNPGADWGGMAAIASGGELARFALALKAALSTRGGEDAAGPVMIFDEVDQGVGGAVADAVGLRLRKLAQRSQVIVVTHSPQVAARGDQHLKVSKADAGEGMRSRVVELNKDETLEELARMLSGAEITPEARAAAIALVKG</sequence>
<evidence type="ECO:0000256" key="6">
    <source>
        <dbReference type="ARBA" id="ARBA00022840"/>
    </source>
</evidence>
<dbReference type="RefSeq" id="WP_013479165.1">
    <property type="nucleotide sequence ID" value="NC_014816.1"/>
</dbReference>
<dbReference type="EMBL" id="CP002395">
    <property type="protein sequence ID" value="ADU13335.1"/>
    <property type="molecule type" value="Genomic_DNA"/>
</dbReference>
<protein>
    <recommendedName>
        <fullName evidence="3 9">DNA repair protein RecN</fullName>
    </recommendedName>
    <alternativeName>
        <fullName evidence="8 9">Recombination protein N</fullName>
    </alternativeName>
</protein>
<keyword evidence="13" id="KW-1185">Reference proteome</keyword>
<dbReference type="NCBIfam" id="TIGR00634">
    <property type="entry name" value="recN"/>
    <property type="match status" value="1"/>
</dbReference>
<evidence type="ECO:0000256" key="3">
    <source>
        <dbReference type="ARBA" id="ARBA00021315"/>
    </source>
</evidence>
<evidence type="ECO:0000313" key="12">
    <source>
        <dbReference type="EMBL" id="ADU13335.1"/>
    </source>
</evidence>
<evidence type="ECO:0000256" key="8">
    <source>
        <dbReference type="ARBA" id="ARBA00033408"/>
    </source>
</evidence>
<dbReference type="Proteomes" id="UP000001492">
    <property type="component" value="Chromosome 1"/>
</dbReference>
<dbReference type="PANTHER" id="PTHR11059">
    <property type="entry name" value="DNA REPAIR PROTEIN RECN"/>
    <property type="match status" value="1"/>
</dbReference>
<feature type="coiled-coil region" evidence="10">
    <location>
        <begin position="161"/>
        <end position="202"/>
    </location>
</feature>
<evidence type="ECO:0000256" key="9">
    <source>
        <dbReference type="PIRNR" id="PIRNR003128"/>
    </source>
</evidence>
<name>E8RR17_ASTEC</name>
<dbReference type="SUPFAM" id="SSF52540">
    <property type="entry name" value="P-loop containing nucleoside triphosphate hydrolases"/>
    <property type="match status" value="2"/>
</dbReference>
<keyword evidence="10" id="KW-0175">Coiled coil</keyword>
<dbReference type="OrthoDB" id="9806954at2"/>
<keyword evidence="5 9" id="KW-0227">DNA damage</keyword>
<evidence type="ECO:0000256" key="10">
    <source>
        <dbReference type="SAM" id="Coils"/>
    </source>
</evidence>
<comment type="similarity">
    <text evidence="2 9">Belongs to the RecN family.</text>
</comment>
<feature type="coiled-coil region" evidence="10">
    <location>
        <begin position="347"/>
        <end position="374"/>
    </location>
</feature>
<dbReference type="Pfam" id="PF02463">
    <property type="entry name" value="SMC_N"/>
    <property type="match status" value="1"/>
</dbReference>
<keyword evidence="6" id="KW-0067">ATP-binding</keyword>
<comment type="function">
    <text evidence="1 9">May be involved in recombinational repair of damaged DNA.</text>
</comment>
<proteinExistence type="inferred from homology"/>
<feature type="domain" description="RecF/RecN/SMC N-terminal" evidence="11">
    <location>
        <begin position="3"/>
        <end position="526"/>
    </location>
</feature>
<gene>
    <name evidence="12" type="ordered locus">Astex_1669</name>
</gene>
<dbReference type="InterPro" id="IPR003395">
    <property type="entry name" value="RecF/RecN/SMC_N"/>
</dbReference>
<dbReference type="HOGENOM" id="CLU_018297_3_1_5"/>
<keyword evidence="7 9" id="KW-0234">DNA repair</keyword>
<dbReference type="STRING" id="573065.Astex_1669"/>
<evidence type="ECO:0000256" key="1">
    <source>
        <dbReference type="ARBA" id="ARBA00003618"/>
    </source>
</evidence>
<dbReference type="InterPro" id="IPR004604">
    <property type="entry name" value="DNA_recomb/repair_RecN"/>
</dbReference>
<evidence type="ECO:0000259" key="11">
    <source>
        <dbReference type="Pfam" id="PF02463"/>
    </source>
</evidence>
<dbReference type="InterPro" id="IPR027417">
    <property type="entry name" value="P-loop_NTPase"/>
</dbReference>